<comment type="function">
    <text evidence="1">Required for the transposition of the insertion element.</text>
</comment>
<dbReference type="InterPro" id="IPR001207">
    <property type="entry name" value="Transposase_mutator"/>
</dbReference>
<evidence type="ECO:0000256" key="4">
    <source>
        <dbReference type="ARBA" id="ARBA00023125"/>
    </source>
</evidence>
<accession>A0ABQ4D394</accession>
<evidence type="ECO:0000313" key="6">
    <source>
        <dbReference type="EMBL" id="GIF78011.1"/>
    </source>
</evidence>
<sequence length="56" mass="6256">MRRLEGLPKVVTNVWPKLSGLWDNAGSAFIPFLDYSVEIREVLCSTNAIESLNAFS</sequence>
<reference evidence="6 7" key="1">
    <citation type="submission" date="2021-01" db="EMBL/GenBank/DDBJ databases">
        <title>Whole genome shotgun sequence of Asanoa siamensis NBRC 107932.</title>
        <authorList>
            <person name="Komaki H."/>
            <person name="Tamura T."/>
        </authorList>
    </citation>
    <scope>NUCLEOTIDE SEQUENCE [LARGE SCALE GENOMIC DNA]</scope>
    <source>
        <strain evidence="6 7">NBRC 107932</strain>
    </source>
</reference>
<dbReference type="Proteomes" id="UP000604117">
    <property type="component" value="Unassembled WGS sequence"/>
</dbReference>
<evidence type="ECO:0008006" key="8">
    <source>
        <dbReference type="Google" id="ProtNLM"/>
    </source>
</evidence>
<dbReference type="EMBL" id="BONE01000113">
    <property type="protein sequence ID" value="GIF78011.1"/>
    <property type="molecule type" value="Genomic_DNA"/>
</dbReference>
<protein>
    <recommendedName>
        <fullName evidence="8">Mutator family transposase</fullName>
    </recommendedName>
</protein>
<keyword evidence="7" id="KW-1185">Reference proteome</keyword>
<evidence type="ECO:0000313" key="7">
    <source>
        <dbReference type="Proteomes" id="UP000604117"/>
    </source>
</evidence>
<dbReference type="Pfam" id="PF00872">
    <property type="entry name" value="Transposase_mut"/>
    <property type="match status" value="1"/>
</dbReference>
<evidence type="ECO:0000256" key="1">
    <source>
        <dbReference type="ARBA" id="ARBA00002190"/>
    </source>
</evidence>
<evidence type="ECO:0000256" key="3">
    <source>
        <dbReference type="ARBA" id="ARBA00022578"/>
    </source>
</evidence>
<comment type="similarity">
    <text evidence="2">Belongs to the transposase mutator family.</text>
</comment>
<name>A0ABQ4D394_9ACTN</name>
<proteinExistence type="inferred from homology"/>
<evidence type="ECO:0000256" key="2">
    <source>
        <dbReference type="ARBA" id="ARBA00010961"/>
    </source>
</evidence>
<organism evidence="6 7">
    <name type="scientific">Asanoa siamensis</name>
    <dbReference type="NCBI Taxonomy" id="926357"/>
    <lineage>
        <taxon>Bacteria</taxon>
        <taxon>Bacillati</taxon>
        <taxon>Actinomycetota</taxon>
        <taxon>Actinomycetes</taxon>
        <taxon>Micromonosporales</taxon>
        <taxon>Micromonosporaceae</taxon>
        <taxon>Asanoa</taxon>
    </lineage>
</organism>
<keyword evidence="5" id="KW-0233">DNA recombination</keyword>
<gene>
    <name evidence="6" type="ORF">Asi02nite_75290</name>
</gene>
<comment type="caution">
    <text evidence="6">The sequence shown here is derived from an EMBL/GenBank/DDBJ whole genome shotgun (WGS) entry which is preliminary data.</text>
</comment>
<keyword evidence="3" id="KW-0815">Transposition</keyword>
<evidence type="ECO:0000256" key="5">
    <source>
        <dbReference type="ARBA" id="ARBA00023172"/>
    </source>
</evidence>
<keyword evidence="4" id="KW-0238">DNA-binding</keyword>